<gene>
    <name evidence="1" type="ORF">RIMI_LOCUS1143374</name>
</gene>
<comment type="caution">
    <text evidence="1">The sequence shown here is derived from an EMBL/GenBank/DDBJ whole genome shotgun (WGS) entry which is preliminary data.</text>
</comment>
<evidence type="ECO:0000313" key="1">
    <source>
        <dbReference type="EMBL" id="CAJ0919874.1"/>
    </source>
</evidence>
<keyword evidence="2" id="KW-1185">Reference proteome</keyword>
<reference evidence="1" key="1">
    <citation type="submission" date="2023-07" db="EMBL/GenBank/DDBJ databases">
        <authorList>
            <person name="Stuckert A."/>
        </authorList>
    </citation>
    <scope>NUCLEOTIDE SEQUENCE</scope>
</reference>
<proteinExistence type="predicted"/>
<name>A0ABN9KR10_9NEOB</name>
<protein>
    <submittedName>
        <fullName evidence="1">Uncharacterized protein</fullName>
    </submittedName>
</protein>
<accession>A0ABN9KR10</accession>
<organism evidence="1 2">
    <name type="scientific">Ranitomeya imitator</name>
    <name type="common">mimic poison frog</name>
    <dbReference type="NCBI Taxonomy" id="111125"/>
    <lineage>
        <taxon>Eukaryota</taxon>
        <taxon>Metazoa</taxon>
        <taxon>Chordata</taxon>
        <taxon>Craniata</taxon>
        <taxon>Vertebrata</taxon>
        <taxon>Euteleostomi</taxon>
        <taxon>Amphibia</taxon>
        <taxon>Batrachia</taxon>
        <taxon>Anura</taxon>
        <taxon>Neobatrachia</taxon>
        <taxon>Hyloidea</taxon>
        <taxon>Dendrobatidae</taxon>
        <taxon>Dendrobatinae</taxon>
        <taxon>Ranitomeya</taxon>
    </lineage>
</organism>
<dbReference type="Proteomes" id="UP001176940">
    <property type="component" value="Unassembled WGS sequence"/>
</dbReference>
<sequence length="73" mass="8607">MITSKKRNNVSCLNNLALRGRVLRRTENELQPNIAASRCLANQFEEDMPCQQEIYRWALGWTRSTKKDRLLKK</sequence>
<evidence type="ECO:0000313" key="2">
    <source>
        <dbReference type="Proteomes" id="UP001176940"/>
    </source>
</evidence>
<dbReference type="EMBL" id="CAUEEQ010001470">
    <property type="protein sequence ID" value="CAJ0919874.1"/>
    <property type="molecule type" value="Genomic_DNA"/>
</dbReference>